<dbReference type="InterPro" id="IPR005804">
    <property type="entry name" value="FA_desaturase_dom"/>
</dbReference>
<organism evidence="9 10">
    <name type="scientific">Prototheca wickerhamii</name>
    <dbReference type="NCBI Taxonomy" id="3111"/>
    <lineage>
        <taxon>Eukaryota</taxon>
        <taxon>Viridiplantae</taxon>
        <taxon>Chlorophyta</taxon>
        <taxon>core chlorophytes</taxon>
        <taxon>Trebouxiophyceae</taxon>
        <taxon>Chlorellales</taxon>
        <taxon>Chlorellaceae</taxon>
        <taxon>Prototheca</taxon>
    </lineage>
</organism>
<evidence type="ECO:0000313" key="10">
    <source>
        <dbReference type="Proteomes" id="UP001255856"/>
    </source>
</evidence>
<comment type="similarity">
    <text evidence="3">Belongs to the fatty acid desaturase type 1 family.</text>
</comment>
<comment type="caution">
    <text evidence="9">The sequence shown here is derived from an EMBL/GenBank/DDBJ whole genome shotgun (WGS) entry which is preliminary data.</text>
</comment>
<evidence type="ECO:0000259" key="7">
    <source>
        <dbReference type="Pfam" id="PF00487"/>
    </source>
</evidence>
<dbReference type="Proteomes" id="UP001255856">
    <property type="component" value="Unassembled WGS sequence"/>
</dbReference>
<comment type="pathway">
    <text evidence="2">Lipid metabolism.</text>
</comment>
<keyword evidence="10" id="KW-1185">Reference proteome</keyword>
<dbReference type="GO" id="GO:0016020">
    <property type="term" value="C:membrane"/>
    <property type="evidence" value="ECO:0007669"/>
    <property type="project" value="UniProtKB-SubCell"/>
</dbReference>
<proteinExistence type="inferred from homology"/>
<feature type="transmembrane region" description="Helical" evidence="6">
    <location>
        <begin position="59"/>
        <end position="78"/>
    </location>
</feature>
<dbReference type="CDD" id="cd03507">
    <property type="entry name" value="Delta12-FADS-like"/>
    <property type="match status" value="1"/>
</dbReference>
<dbReference type="EMBL" id="JASFZW010000012">
    <property type="protein sequence ID" value="KAK2076000.1"/>
    <property type="molecule type" value="Genomic_DNA"/>
</dbReference>
<keyword evidence="6" id="KW-0812">Transmembrane</keyword>
<evidence type="ECO:0000259" key="8">
    <source>
        <dbReference type="Pfam" id="PF11960"/>
    </source>
</evidence>
<dbReference type="GO" id="GO:0016717">
    <property type="term" value="F:oxidoreductase activity, acting on paired donors, with oxidation of a pair of donors resulting in the reduction of molecular oxygen to two molecules of water"/>
    <property type="evidence" value="ECO:0007669"/>
    <property type="project" value="InterPro"/>
</dbReference>
<comment type="subcellular location">
    <subcellularLocation>
        <location evidence="1">Membrane</location>
    </subcellularLocation>
</comment>
<evidence type="ECO:0000256" key="2">
    <source>
        <dbReference type="ARBA" id="ARBA00005189"/>
    </source>
</evidence>
<evidence type="ECO:0000256" key="5">
    <source>
        <dbReference type="ARBA" id="ARBA00023136"/>
    </source>
</evidence>
<feature type="domain" description="Fatty acid desaturase" evidence="7">
    <location>
        <begin position="60"/>
        <end position="315"/>
    </location>
</feature>
<evidence type="ECO:0000256" key="4">
    <source>
        <dbReference type="ARBA" id="ARBA00023002"/>
    </source>
</evidence>
<sequence>MADGRALANPPPFTLADIRNAIPKDCFRKSAAKSLAYLGLDLSIVTGMAVLAYKINSPWLWPLYWFAQGTMFWALFVVGHDCGHQSFSTSKRLNDAVGLFVHSIIGVPYHGWRISHRTHHNNHGHVENDESWYPPTESGLKAMTNMGRQGRFHFPTMLFVYPFYLFWRSPGKTGSHFSPSTDLFASWEAPLIRTSNACQMAWLGALAAGTWALGVLPMVNLYLIPYAISVAWLDLVTYLHHHGPSDPREEMPWYRGREWSYMRGGLTTIDRDYGLFNKVHHDIGTHVVHHLFPQIPHYNLCRATEAAKKVLGPYYREPERCPLGLLPVHLLAPLLRSLGQDHFVDDAGSVLFYRRAEGINPWIQKLLPWLGGARRDANEQRDAAQ</sequence>
<feature type="transmembrane region" description="Helical" evidence="6">
    <location>
        <begin position="34"/>
        <end position="53"/>
    </location>
</feature>
<reference evidence="9" key="1">
    <citation type="submission" date="2021-01" db="EMBL/GenBank/DDBJ databases">
        <authorList>
            <person name="Eckstrom K.M.E."/>
        </authorList>
    </citation>
    <scope>NUCLEOTIDE SEQUENCE</scope>
    <source>
        <strain evidence="9">UVCC 0001</strain>
    </source>
</reference>
<dbReference type="GO" id="GO:0006629">
    <property type="term" value="P:lipid metabolic process"/>
    <property type="evidence" value="ECO:0007669"/>
    <property type="project" value="InterPro"/>
</dbReference>
<evidence type="ECO:0000313" key="9">
    <source>
        <dbReference type="EMBL" id="KAK2076000.1"/>
    </source>
</evidence>
<dbReference type="AlphaFoldDB" id="A0AAD9IF72"/>
<dbReference type="PANTHER" id="PTHR32100">
    <property type="entry name" value="OMEGA-6 FATTY ACID DESATURASE, CHLOROPLASTIC"/>
    <property type="match status" value="1"/>
</dbReference>
<protein>
    <submittedName>
        <fullName evidence="9">Uncharacterized protein</fullName>
    </submittedName>
</protein>
<feature type="transmembrane region" description="Helical" evidence="6">
    <location>
        <begin position="200"/>
        <end position="223"/>
    </location>
</feature>
<evidence type="ECO:0000256" key="1">
    <source>
        <dbReference type="ARBA" id="ARBA00004370"/>
    </source>
</evidence>
<evidence type="ECO:0000256" key="3">
    <source>
        <dbReference type="ARBA" id="ARBA00009295"/>
    </source>
</evidence>
<gene>
    <name evidence="9" type="ORF">QBZ16_001336</name>
</gene>
<keyword evidence="6" id="KW-1133">Transmembrane helix</keyword>
<dbReference type="InterPro" id="IPR021863">
    <property type="entry name" value="FAS_N"/>
</dbReference>
<name>A0AAD9IF72_PROWI</name>
<keyword evidence="5 6" id="KW-0472">Membrane</keyword>
<dbReference type="Pfam" id="PF11960">
    <property type="entry name" value="DUF3474"/>
    <property type="match status" value="1"/>
</dbReference>
<keyword evidence="4" id="KW-0560">Oxidoreductase</keyword>
<dbReference type="Pfam" id="PF00487">
    <property type="entry name" value="FA_desaturase"/>
    <property type="match status" value="1"/>
</dbReference>
<accession>A0AAD9IF72</accession>
<feature type="transmembrane region" description="Helical" evidence="6">
    <location>
        <begin position="150"/>
        <end position="167"/>
    </location>
</feature>
<evidence type="ECO:0000256" key="6">
    <source>
        <dbReference type="SAM" id="Phobius"/>
    </source>
</evidence>
<dbReference type="InterPro" id="IPR012171">
    <property type="entry name" value="Fatty_acid_desaturase"/>
</dbReference>
<feature type="domain" description="Fatty acid desaturase N-terminal" evidence="8">
    <location>
        <begin position="8"/>
        <end position="49"/>
    </location>
</feature>